<dbReference type="EMBL" id="FNNG01000001">
    <property type="protein sequence ID" value="SDW07970.1"/>
    <property type="molecule type" value="Genomic_DNA"/>
</dbReference>
<dbReference type="NCBIfam" id="TIGR00524">
    <property type="entry name" value="eIF-2B_rel"/>
    <property type="match status" value="1"/>
</dbReference>
<keyword evidence="2 3" id="KW-0413">Isomerase</keyword>
<dbReference type="InterPro" id="IPR027363">
    <property type="entry name" value="M1Pi_N"/>
</dbReference>
<dbReference type="OrthoDB" id="9803436at2"/>
<dbReference type="RefSeq" id="WP_093749911.1">
    <property type="nucleotide sequence ID" value="NZ_FNNG01000001.1"/>
</dbReference>
<dbReference type="NCBIfam" id="NF004326">
    <property type="entry name" value="PRK05720.1"/>
    <property type="match status" value="1"/>
</dbReference>
<dbReference type="AlphaFoldDB" id="A0A1H2QM24"/>
<dbReference type="InterPro" id="IPR037171">
    <property type="entry name" value="NagB/RpiA_transferase-like"/>
</dbReference>
<comment type="similarity">
    <text evidence="1">Belongs to the eIF-2B alpha/beta/delta subunits family. MtnA subfamily.</text>
</comment>
<dbReference type="InterPro" id="IPR000649">
    <property type="entry name" value="IF-2B-related"/>
</dbReference>
<dbReference type="Gene3D" id="3.40.50.10470">
    <property type="entry name" value="Translation initiation factor eif-2b, domain 2"/>
    <property type="match status" value="1"/>
</dbReference>
<reference evidence="3 4" key="1">
    <citation type="submission" date="2016-10" db="EMBL/GenBank/DDBJ databases">
        <authorList>
            <person name="de Groot N.N."/>
        </authorList>
    </citation>
    <scope>NUCLEOTIDE SEQUENCE [LARGE SCALE GENOMIC DNA]</scope>
    <source>
        <strain evidence="3 4">DSM 23310</strain>
    </source>
</reference>
<dbReference type="NCBIfam" id="TIGR00512">
    <property type="entry name" value="salvage_mtnA"/>
    <property type="match status" value="1"/>
</dbReference>
<accession>A0A1H2QM24</accession>
<evidence type="ECO:0000313" key="3">
    <source>
        <dbReference type="EMBL" id="SDW07970.1"/>
    </source>
</evidence>
<dbReference type="GO" id="GO:0046523">
    <property type="term" value="F:S-methyl-5-thioribose-1-phosphate isomerase activity"/>
    <property type="evidence" value="ECO:0007669"/>
    <property type="project" value="TreeGrafter"/>
</dbReference>
<evidence type="ECO:0000256" key="1">
    <source>
        <dbReference type="ARBA" id="ARBA00009117"/>
    </source>
</evidence>
<evidence type="ECO:0000256" key="2">
    <source>
        <dbReference type="ARBA" id="ARBA00023235"/>
    </source>
</evidence>
<dbReference type="SUPFAM" id="SSF100950">
    <property type="entry name" value="NagB/RpiA/CoA transferase-like"/>
    <property type="match status" value="1"/>
</dbReference>
<sequence>MDAIIKSYIEKLQDYNLIMPAWYDDRKIVMLNQLKLPKEEYIELRTAEEIAQAIKDMVIRGSGAIALAGIYGVLIEVFNSKGKLDRLEAIGNLLISTRPTAVNMHKTVSNLITSLKGLKPDEALVEVQKLSVDIMEKQLEVERQIGKNGAKLISDGETIMTICHAGGVAGFGFGGRTLSIFRTAVEQGKDISVISCETRPYFQGARITAWELKKFGIPVKLISDNMAGAIIQKNLVNRIITGSDRIALNGDTANKIGTYLLALAAHDNNIPFHISTSKYNVEPRNRTGKEIEIEFRNGSEVLYIDGKNISVEGVEALYPGFDITPNRYITSIITEAGVFTPPYEKKLFEISRDI</sequence>
<dbReference type="InterPro" id="IPR011559">
    <property type="entry name" value="Initiation_fac_2B_a/b/d"/>
</dbReference>
<dbReference type="Pfam" id="PF01008">
    <property type="entry name" value="IF-2B"/>
    <property type="match status" value="1"/>
</dbReference>
<gene>
    <name evidence="3" type="ORF">SAMN05660923_00176</name>
</gene>
<name>A0A1H2QM24_9FIRM</name>
<organism evidence="3 4">
    <name type="scientific">Tepidimicrobium xylanilyticum</name>
    <dbReference type="NCBI Taxonomy" id="1123352"/>
    <lineage>
        <taxon>Bacteria</taxon>
        <taxon>Bacillati</taxon>
        <taxon>Bacillota</taxon>
        <taxon>Tissierellia</taxon>
        <taxon>Tissierellales</taxon>
        <taxon>Tepidimicrobiaceae</taxon>
        <taxon>Tepidimicrobium</taxon>
    </lineage>
</organism>
<dbReference type="PANTHER" id="PTHR43475">
    <property type="entry name" value="METHYLTHIORIBOSE-1-PHOSPHATE ISOMERASE"/>
    <property type="match status" value="1"/>
</dbReference>
<protein>
    <submittedName>
        <fullName evidence="3">Methylthioribose-1-phosphate isomerase</fullName>
    </submittedName>
</protein>
<dbReference type="InterPro" id="IPR005251">
    <property type="entry name" value="IF-M1Pi"/>
</dbReference>
<dbReference type="PANTHER" id="PTHR43475:SF2">
    <property type="entry name" value="RIBOSE 1,5-BISPHOSPHATE ISOMERASE"/>
    <property type="match status" value="1"/>
</dbReference>
<dbReference type="Gene3D" id="1.20.120.420">
    <property type="entry name" value="translation initiation factor eif-2b, domain 1"/>
    <property type="match status" value="1"/>
</dbReference>
<dbReference type="GO" id="GO:0019509">
    <property type="term" value="P:L-methionine salvage from methylthioadenosine"/>
    <property type="evidence" value="ECO:0007669"/>
    <property type="project" value="TreeGrafter"/>
</dbReference>
<dbReference type="Proteomes" id="UP000198828">
    <property type="component" value="Unassembled WGS sequence"/>
</dbReference>
<keyword evidence="4" id="KW-1185">Reference proteome</keyword>
<proteinExistence type="inferred from homology"/>
<dbReference type="InterPro" id="IPR042529">
    <property type="entry name" value="IF_2B-like_C"/>
</dbReference>
<evidence type="ECO:0000313" key="4">
    <source>
        <dbReference type="Proteomes" id="UP000198828"/>
    </source>
</evidence>